<proteinExistence type="predicted"/>
<dbReference type="InterPro" id="IPR010064">
    <property type="entry name" value="HK97-gp10_tail"/>
</dbReference>
<reference evidence="1 2" key="1">
    <citation type="submission" date="2018-06" db="EMBL/GenBank/DDBJ databases">
        <title>Genome conservation of Clostridium tetani.</title>
        <authorList>
            <person name="Bruggemann H."/>
            <person name="Popoff M.R."/>
        </authorList>
    </citation>
    <scope>NUCLEOTIDE SEQUENCE [LARGE SCALE GENOMIC DNA]</scope>
    <source>
        <strain evidence="1 2">63.05</strain>
    </source>
</reference>
<comment type="caution">
    <text evidence="1">The sequence shown here is derived from an EMBL/GenBank/DDBJ whole genome shotgun (WGS) entry which is preliminary data.</text>
</comment>
<name>A0ABY0EQ01_CLOTA</name>
<protein>
    <recommendedName>
        <fullName evidence="3">HK97 gp10 family phage protein</fullName>
    </recommendedName>
</protein>
<accession>A0ABY0EQ01</accession>
<dbReference type="Pfam" id="PF04883">
    <property type="entry name" value="HK97-gp10_like"/>
    <property type="match status" value="1"/>
</dbReference>
<dbReference type="EMBL" id="QMAU01000027">
    <property type="protein sequence ID" value="RXI56938.1"/>
    <property type="molecule type" value="Genomic_DNA"/>
</dbReference>
<evidence type="ECO:0000313" key="1">
    <source>
        <dbReference type="EMBL" id="RXI56938.1"/>
    </source>
</evidence>
<dbReference type="Proteomes" id="UP000290273">
    <property type="component" value="Unassembled WGS sequence"/>
</dbReference>
<gene>
    <name evidence="1" type="ORF">DP131_06470</name>
</gene>
<organism evidence="1 2">
    <name type="scientific">Clostridium tetani</name>
    <dbReference type="NCBI Taxonomy" id="1513"/>
    <lineage>
        <taxon>Bacteria</taxon>
        <taxon>Bacillati</taxon>
        <taxon>Bacillota</taxon>
        <taxon>Clostridia</taxon>
        <taxon>Eubacteriales</taxon>
        <taxon>Clostridiaceae</taxon>
        <taxon>Clostridium</taxon>
    </lineage>
</organism>
<sequence>MVNILLYLQKKKYPKTKLMKVKKMSGEHTVDFKFDGLEEIMNELKEAEKRVPELNEKVLKKGMNKTKKLSKEKTSYDDRGKKHIRNSYKVLPIEYESNGMNIKMTNTAPHFHLEEKGHRIVTPGGIEKGWYEGKHMVERSMEEMEEEFPKMLEKMVKKILR</sequence>
<evidence type="ECO:0000313" key="2">
    <source>
        <dbReference type="Proteomes" id="UP000290273"/>
    </source>
</evidence>
<evidence type="ECO:0008006" key="3">
    <source>
        <dbReference type="Google" id="ProtNLM"/>
    </source>
</evidence>